<dbReference type="PANTHER" id="PTHR15592">
    <property type="entry name" value="MATRIN 3/NUCLEAR PROTEIN 220-RELATED"/>
    <property type="match status" value="1"/>
</dbReference>
<evidence type="ECO:0000259" key="5">
    <source>
        <dbReference type="PROSITE" id="PS50102"/>
    </source>
</evidence>
<feature type="domain" description="RRM" evidence="5">
    <location>
        <begin position="16"/>
        <end position="94"/>
    </location>
</feature>
<evidence type="ECO:0000256" key="4">
    <source>
        <dbReference type="SAM" id="MobiDB-lite"/>
    </source>
</evidence>
<organism evidence="6">
    <name type="scientific">Auxenochlorella protothecoides</name>
    <name type="common">Green microalga</name>
    <name type="synonym">Chlorella protothecoides</name>
    <dbReference type="NCBI Taxonomy" id="3075"/>
    <lineage>
        <taxon>Eukaryota</taxon>
        <taxon>Viridiplantae</taxon>
        <taxon>Chlorophyta</taxon>
        <taxon>core chlorophytes</taxon>
        <taxon>Trebouxiophyceae</taxon>
        <taxon>Chlorellales</taxon>
        <taxon>Chlorellaceae</taxon>
        <taxon>Auxenochlorella</taxon>
    </lineage>
</organism>
<protein>
    <recommendedName>
        <fullName evidence="5">RRM domain-containing protein</fullName>
    </recommendedName>
</protein>
<reference evidence="6" key="1">
    <citation type="submission" date="2015-08" db="EMBL/GenBank/DDBJ databases">
        <authorList>
            <person name="Babu N.S."/>
            <person name="Beckwith C.J."/>
            <person name="Beseler K.G."/>
            <person name="Brison A."/>
            <person name="Carone J.V."/>
            <person name="Caskin T.P."/>
            <person name="Diamond M."/>
            <person name="Durham M.E."/>
            <person name="Foxe J.M."/>
            <person name="Go M."/>
            <person name="Henderson B.A."/>
            <person name="Jones I.B."/>
            <person name="McGettigan J.A."/>
            <person name="Micheletti S.J."/>
            <person name="Nasrallah M.E."/>
            <person name="Ortiz D."/>
            <person name="Piller C.R."/>
            <person name="Privatt S.R."/>
            <person name="Schneider S.L."/>
            <person name="Sharp S."/>
            <person name="Smith T.C."/>
            <person name="Stanton J.D."/>
            <person name="Ullery H.E."/>
            <person name="Wilson R.J."/>
            <person name="Serrano M.G."/>
            <person name="Buck G."/>
            <person name="Lee V."/>
            <person name="Wang Y."/>
            <person name="Carvalho R."/>
            <person name="Voegtly L."/>
            <person name="Shi R."/>
            <person name="Duckworth R."/>
            <person name="Johnson A."/>
            <person name="Loviza R."/>
            <person name="Walstead R."/>
            <person name="Shah Z."/>
            <person name="Kiflezghi M."/>
            <person name="Wade K."/>
            <person name="Ball S.L."/>
            <person name="Bradley K.W."/>
            <person name="Asai D.J."/>
            <person name="Bowman C.A."/>
            <person name="Russell D.A."/>
            <person name="Pope W.H."/>
            <person name="Jacobs-Sera D."/>
            <person name="Hendrix R.W."/>
            <person name="Hatfull G.F."/>
        </authorList>
    </citation>
    <scope>NUCLEOTIDE SEQUENCE</scope>
</reference>
<keyword evidence="2 3" id="KW-0694">RNA-binding</keyword>
<sequence>MYYDNHTHAQFSQPTKVIHVRNLPFEVTDEEIIEMCSEFGSVIAVKGRIGEKKNQAFVEFAELDSSIAIVTRYQGPADPARLRGRPVFMAYAGREHLTNVTSSYTSPSPVVMARITHISETLAPLLTLEVLNAVFAAFGPVLKMALQPQGPSEVLAFVQYGDAAQAQAAKGGLAGARLPAGAFDPGAAPAAPGDAPLVEGLQYCSARNLVIPVQSAHTRDFTRPELAWGEPNRAYISSLVPAADAGGATRVLSITFDQATYPVTLEGLHTICSTYGAVQKIHTYERDARIVALVQYAEQSTATAAKAALEGHPMYGDGANVMRLVYSRHNDLVIRPGERSRDFVQYPPGTTPPTPTPTHGAAAPGAAGGQQGGQPAPAQQYAQQYVPRQGAPRQGGAAPQQGYGRPGGHPATQQQQQQYQARPGGYPGYPPPGSWGGAMAPQPYAAYGGYYHPQQYQGYPPPRPPHHQGYYQQP</sequence>
<dbReference type="InterPro" id="IPR035979">
    <property type="entry name" value="RBD_domain_sf"/>
</dbReference>
<dbReference type="AlphaFoldDB" id="A0A1D2AGC1"/>
<evidence type="ECO:0000313" key="6">
    <source>
        <dbReference type="EMBL" id="JAT78256.1"/>
    </source>
</evidence>
<dbReference type="Pfam" id="PF11835">
    <property type="entry name" value="RRM_8"/>
    <property type="match status" value="1"/>
</dbReference>
<evidence type="ECO:0000256" key="2">
    <source>
        <dbReference type="ARBA" id="ARBA00022884"/>
    </source>
</evidence>
<proteinExistence type="predicted"/>
<keyword evidence="1" id="KW-0677">Repeat</keyword>
<dbReference type="SUPFAM" id="SSF54928">
    <property type="entry name" value="RNA-binding domain, RBD"/>
    <property type="match status" value="3"/>
</dbReference>
<evidence type="ECO:0000256" key="1">
    <source>
        <dbReference type="ARBA" id="ARBA00022737"/>
    </source>
</evidence>
<feature type="compositionally biased region" description="Low complexity" evidence="4">
    <location>
        <begin position="437"/>
        <end position="458"/>
    </location>
</feature>
<evidence type="ECO:0000256" key="3">
    <source>
        <dbReference type="PROSITE-ProRule" id="PRU00176"/>
    </source>
</evidence>
<accession>A0A1D2AGC1</accession>
<dbReference type="InterPro" id="IPR000504">
    <property type="entry name" value="RRM_dom"/>
</dbReference>
<dbReference type="EMBL" id="GDKF01000366">
    <property type="protein sequence ID" value="JAT78256.1"/>
    <property type="molecule type" value="Transcribed_RNA"/>
</dbReference>
<dbReference type="SMART" id="SM00360">
    <property type="entry name" value="RRM"/>
    <property type="match status" value="2"/>
</dbReference>
<gene>
    <name evidence="6" type="ORF">g.22607</name>
</gene>
<dbReference type="PROSITE" id="PS50102">
    <property type="entry name" value="RRM"/>
    <property type="match status" value="1"/>
</dbReference>
<dbReference type="GO" id="GO:0003723">
    <property type="term" value="F:RNA binding"/>
    <property type="evidence" value="ECO:0007669"/>
    <property type="project" value="UniProtKB-UniRule"/>
</dbReference>
<dbReference type="Pfam" id="PF00076">
    <property type="entry name" value="RRM_1"/>
    <property type="match status" value="2"/>
</dbReference>
<dbReference type="InterPro" id="IPR021790">
    <property type="entry name" value="PTBP1-like_RRM2"/>
</dbReference>
<feature type="compositionally biased region" description="Low complexity" evidence="4">
    <location>
        <begin position="373"/>
        <end position="385"/>
    </location>
</feature>
<name>A0A1D2AGC1_AUXPR</name>
<dbReference type="Gene3D" id="3.30.70.330">
    <property type="match status" value="3"/>
</dbReference>
<feature type="compositionally biased region" description="Low complexity" evidence="4">
    <location>
        <begin position="408"/>
        <end position="424"/>
    </location>
</feature>
<dbReference type="InterPro" id="IPR012677">
    <property type="entry name" value="Nucleotide-bd_a/b_plait_sf"/>
</dbReference>
<feature type="region of interest" description="Disordered" evidence="4">
    <location>
        <begin position="336"/>
        <end position="474"/>
    </location>
</feature>